<dbReference type="AlphaFoldDB" id="A0ABC8R5R9"/>
<evidence type="ECO:0000256" key="3">
    <source>
        <dbReference type="ARBA" id="ARBA00023125"/>
    </source>
</evidence>
<comment type="subcellular location">
    <subcellularLocation>
        <location evidence="1">Nucleus</location>
    </subcellularLocation>
</comment>
<keyword evidence="4" id="KW-0804">Transcription</keyword>
<dbReference type="EMBL" id="CAUOFW020000816">
    <property type="protein sequence ID" value="CAK9137397.1"/>
    <property type="molecule type" value="Genomic_DNA"/>
</dbReference>
<dbReference type="SMART" id="SM00774">
    <property type="entry name" value="WRKY"/>
    <property type="match status" value="1"/>
</dbReference>
<keyword evidence="8" id="KW-1185">Reference proteome</keyword>
<dbReference type="InterPro" id="IPR044810">
    <property type="entry name" value="WRKY_plant"/>
</dbReference>
<evidence type="ECO:0000259" key="6">
    <source>
        <dbReference type="PROSITE" id="PS50811"/>
    </source>
</evidence>
<name>A0ABC8R5R9_9AQUA</name>
<dbReference type="Proteomes" id="UP001642360">
    <property type="component" value="Unassembled WGS sequence"/>
</dbReference>
<evidence type="ECO:0000313" key="8">
    <source>
        <dbReference type="Proteomes" id="UP001642360"/>
    </source>
</evidence>
<evidence type="ECO:0000313" key="7">
    <source>
        <dbReference type="EMBL" id="CAK9137397.1"/>
    </source>
</evidence>
<gene>
    <name evidence="7" type="ORF">ILEXP_LOCUS4415</name>
</gene>
<dbReference type="PROSITE" id="PS50811">
    <property type="entry name" value="WRKY"/>
    <property type="match status" value="1"/>
</dbReference>
<proteinExistence type="predicted"/>
<comment type="caution">
    <text evidence="7">The sequence shown here is derived from an EMBL/GenBank/DDBJ whole genome shotgun (WGS) entry which is preliminary data.</text>
</comment>
<dbReference type="Gene3D" id="2.20.25.80">
    <property type="entry name" value="WRKY domain"/>
    <property type="match status" value="1"/>
</dbReference>
<keyword evidence="3" id="KW-0238">DNA-binding</keyword>
<dbReference type="FunFam" id="2.20.25.80:FF:000003">
    <property type="entry name" value="WRKY transcription factor 57"/>
    <property type="match status" value="1"/>
</dbReference>
<sequence>MFQVPPNSVLNSPAMEHFQNPNPYPTGYHVSEFFDTSDFELSDYLVVGDGSEGGLLAAASDNVTEGSTEFGSSAPRTSNSINFRNGSKKNKVDGGGFRVAFRTKSDLEIMDDGFKWRKYGKKMVKNSPNPRNYYKCSSEECYVKKRVERDREDPSYVITTYDGVHNHESPSVVYYNQQPLMIPDGWTLQASSSLSSSS</sequence>
<dbReference type="Pfam" id="PF03106">
    <property type="entry name" value="WRKY"/>
    <property type="match status" value="1"/>
</dbReference>
<evidence type="ECO:0000256" key="2">
    <source>
        <dbReference type="ARBA" id="ARBA00023015"/>
    </source>
</evidence>
<dbReference type="InterPro" id="IPR003657">
    <property type="entry name" value="WRKY_dom"/>
</dbReference>
<dbReference type="GO" id="GO:0003677">
    <property type="term" value="F:DNA binding"/>
    <property type="evidence" value="ECO:0007669"/>
    <property type="project" value="UniProtKB-KW"/>
</dbReference>
<organism evidence="7 8">
    <name type="scientific">Ilex paraguariensis</name>
    <name type="common">yerba mate</name>
    <dbReference type="NCBI Taxonomy" id="185542"/>
    <lineage>
        <taxon>Eukaryota</taxon>
        <taxon>Viridiplantae</taxon>
        <taxon>Streptophyta</taxon>
        <taxon>Embryophyta</taxon>
        <taxon>Tracheophyta</taxon>
        <taxon>Spermatophyta</taxon>
        <taxon>Magnoliopsida</taxon>
        <taxon>eudicotyledons</taxon>
        <taxon>Gunneridae</taxon>
        <taxon>Pentapetalae</taxon>
        <taxon>asterids</taxon>
        <taxon>campanulids</taxon>
        <taxon>Aquifoliales</taxon>
        <taxon>Aquifoliaceae</taxon>
        <taxon>Ilex</taxon>
    </lineage>
</organism>
<dbReference type="InterPro" id="IPR036576">
    <property type="entry name" value="WRKY_dom_sf"/>
</dbReference>
<feature type="domain" description="WRKY" evidence="6">
    <location>
        <begin position="105"/>
        <end position="170"/>
    </location>
</feature>
<evidence type="ECO:0000256" key="5">
    <source>
        <dbReference type="ARBA" id="ARBA00023242"/>
    </source>
</evidence>
<dbReference type="GO" id="GO:0005634">
    <property type="term" value="C:nucleus"/>
    <property type="evidence" value="ECO:0007669"/>
    <property type="project" value="UniProtKB-SubCell"/>
</dbReference>
<evidence type="ECO:0000256" key="1">
    <source>
        <dbReference type="ARBA" id="ARBA00004123"/>
    </source>
</evidence>
<reference evidence="7 8" key="1">
    <citation type="submission" date="2024-02" db="EMBL/GenBank/DDBJ databases">
        <authorList>
            <person name="Vignale AGUSTIN F."/>
            <person name="Sosa J E."/>
            <person name="Modenutti C."/>
        </authorList>
    </citation>
    <scope>NUCLEOTIDE SEQUENCE [LARGE SCALE GENOMIC DNA]</scope>
</reference>
<keyword evidence="2" id="KW-0805">Transcription regulation</keyword>
<keyword evidence="5" id="KW-0539">Nucleus</keyword>
<evidence type="ECO:0000256" key="4">
    <source>
        <dbReference type="ARBA" id="ARBA00023163"/>
    </source>
</evidence>
<dbReference type="SUPFAM" id="SSF118290">
    <property type="entry name" value="WRKY DNA-binding domain"/>
    <property type="match status" value="1"/>
</dbReference>
<dbReference type="PANTHER" id="PTHR31221">
    <property type="entry name" value="WRKY TRANSCRIPTION FACTOR PROTEIN 1-RELATED"/>
    <property type="match status" value="1"/>
</dbReference>
<protein>
    <recommendedName>
        <fullName evidence="6">WRKY domain-containing protein</fullName>
    </recommendedName>
</protein>
<dbReference type="PANTHER" id="PTHR31221:SF283">
    <property type="entry name" value="WRKY DOMAIN-CONTAINING PROTEIN"/>
    <property type="match status" value="1"/>
</dbReference>
<accession>A0ABC8R5R9</accession>